<organism evidence="2">
    <name type="scientific">marine metagenome</name>
    <dbReference type="NCBI Taxonomy" id="408172"/>
    <lineage>
        <taxon>unclassified sequences</taxon>
        <taxon>metagenomes</taxon>
        <taxon>ecological metagenomes</taxon>
    </lineage>
</organism>
<keyword evidence="1" id="KW-0175">Coiled coil</keyword>
<sequence length="216" mass="25234">MAISAVRYDSIKEKWGHRVSWAVWADDPELPQKISMSGCDDISIFDRHENPMILDICNPEVIFLALNFSKDKTLEPFENFHSESIFKLRYALQNSIFYGGYMTDFVKDFPSEKGSEAMEYLKQNKNAINENVKRLEEEIESLGSENPIIIVLYKKIEDIIKTHFGDRYQVVYAPHYAGYRQYASAEMYRLGFMKNILDAELCNPWDDPIGRWVAKY</sequence>
<protein>
    <submittedName>
        <fullName evidence="2">Uncharacterized protein</fullName>
    </submittedName>
</protein>
<evidence type="ECO:0000256" key="1">
    <source>
        <dbReference type="SAM" id="Coils"/>
    </source>
</evidence>
<evidence type="ECO:0000313" key="2">
    <source>
        <dbReference type="EMBL" id="SVB07724.1"/>
    </source>
</evidence>
<name>A0A382B294_9ZZZZ</name>
<dbReference type="AlphaFoldDB" id="A0A382B294"/>
<dbReference type="EMBL" id="UINC01027820">
    <property type="protein sequence ID" value="SVB07724.1"/>
    <property type="molecule type" value="Genomic_DNA"/>
</dbReference>
<reference evidence="2" key="1">
    <citation type="submission" date="2018-05" db="EMBL/GenBank/DDBJ databases">
        <authorList>
            <person name="Lanie J.A."/>
            <person name="Ng W.-L."/>
            <person name="Kazmierczak K.M."/>
            <person name="Andrzejewski T.M."/>
            <person name="Davidsen T.M."/>
            <person name="Wayne K.J."/>
            <person name="Tettelin H."/>
            <person name="Glass J.I."/>
            <person name="Rusch D."/>
            <person name="Podicherti R."/>
            <person name="Tsui H.-C.T."/>
            <person name="Winkler M.E."/>
        </authorList>
    </citation>
    <scope>NUCLEOTIDE SEQUENCE</scope>
</reference>
<gene>
    <name evidence="2" type="ORF">METZ01_LOCUS160578</name>
</gene>
<proteinExistence type="predicted"/>
<feature type="coiled-coil region" evidence="1">
    <location>
        <begin position="118"/>
        <end position="145"/>
    </location>
</feature>
<accession>A0A382B294</accession>